<organism evidence="2 3">
    <name type="scientific">Gloeophyllum trabeum (strain ATCC 11539 / FP-39264 / Madison 617)</name>
    <name type="common">Brown rot fungus</name>
    <dbReference type="NCBI Taxonomy" id="670483"/>
    <lineage>
        <taxon>Eukaryota</taxon>
        <taxon>Fungi</taxon>
        <taxon>Dikarya</taxon>
        <taxon>Basidiomycota</taxon>
        <taxon>Agaricomycotina</taxon>
        <taxon>Agaricomycetes</taxon>
        <taxon>Gloeophyllales</taxon>
        <taxon>Gloeophyllaceae</taxon>
        <taxon>Gloeophyllum</taxon>
    </lineage>
</organism>
<feature type="compositionally biased region" description="Basic and acidic residues" evidence="1">
    <location>
        <begin position="142"/>
        <end position="159"/>
    </location>
</feature>
<dbReference type="EMBL" id="KB469301">
    <property type="protein sequence ID" value="EPQ56003.1"/>
    <property type="molecule type" value="Genomic_DNA"/>
</dbReference>
<proteinExistence type="predicted"/>
<evidence type="ECO:0000313" key="2">
    <source>
        <dbReference type="EMBL" id="EPQ56003.1"/>
    </source>
</evidence>
<dbReference type="Proteomes" id="UP000030669">
    <property type="component" value="Unassembled WGS sequence"/>
</dbReference>
<protein>
    <submittedName>
        <fullName evidence="2">Uncharacterized protein</fullName>
    </submittedName>
</protein>
<accession>S7Q9I0</accession>
<evidence type="ECO:0000256" key="1">
    <source>
        <dbReference type="SAM" id="MobiDB-lite"/>
    </source>
</evidence>
<dbReference type="AlphaFoldDB" id="S7Q9I0"/>
<dbReference type="GeneID" id="19309505"/>
<name>S7Q9I0_GLOTA</name>
<keyword evidence="3" id="KW-1185">Reference proteome</keyword>
<feature type="region of interest" description="Disordered" evidence="1">
    <location>
        <begin position="140"/>
        <end position="197"/>
    </location>
</feature>
<dbReference type="HOGENOM" id="CLU_1289021_0_0_1"/>
<gene>
    <name evidence="2" type="ORF">GLOTRDRAFT_93502</name>
</gene>
<sequence length="214" mass="23189">MPVPPPQGISTPMALFISANLRARGLGFARDRGHGRILVLVLRLASIPRASRMQGWGNNGLAGGSLPLTSTVISVWQQSQSAEGSNDPANGVQPPSIAIAVVQDARYERKGHRSGARLCVAWYAAKGRLLMCGRIRPAAMHGRGESRSAQVEGDRDPRHTTPTADVSRQPRRESHLFKVQKPKAASSRHTQQPLACEEDSEACLTLPSIEIHRD</sequence>
<dbReference type="KEGG" id="gtr:GLOTRDRAFT_93502"/>
<reference evidence="2 3" key="1">
    <citation type="journal article" date="2012" name="Science">
        <title>The Paleozoic origin of enzymatic lignin decomposition reconstructed from 31 fungal genomes.</title>
        <authorList>
            <person name="Floudas D."/>
            <person name="Binder M."/>
            <person name="Riley R."/>
            <person name="Barry K."/>
            <person name="Blanchette R.A."/>
            <person name="Henrissat B."/>
            <person name="Martinez A.T."/>
            <person name="Otillar R."/>
            <person name="Spatafora J.W."/>
            <person name="Yadav J.S."/>
            <person name="Aerts A."/>
            <person name="Benoit I."/>
            <person name="Boyd A."/>
            <person name="Carlson A."/>
            <person name="Copeland A."/>
            <person name="Coutinho P.M."/>
            <person name="de Vries R.P."/>
            <person name="Ferreira P."/>
            <person name="Findley K."/>
            <person name="Foster B."/>
            <person name="Gaskell J."/>
            <person name="Glotzer D."/>
            <person name="Gorecki P."/>
            <person name="Heitman J."/>
            <person name="Hesse C."/>
            <person name="Hori C."/>
            <person name="Igarashi K."/>
            <person name="Jurgens J.A."/>
            <person name="Kallen N."/>
            <person name="Kersten P."/>
            <person name="Kohler A."/>
            <person name="Kuees U."/>
            <person name="Kumar T.K.A."/>
            <person name="Kuo A."/>
            <person name="LaButti K."/>
            <person name="Larrondo L.F."/>
            <person name="Lindquist E."/>
            <person name="Ling A."/>
            <person name="Lombard V."/>
            <person name="Lucas S."/>
            <person name="Lundell T."/>
            <person name="Martin R."/>
            <person name="McLaughlin D.J."/>
            <person name="Morgenstern I."/>
            <person name="Morin E."/>
            <person name="Murat C."/>
            <person name="Nagy L.G."/>
            <person name="Nolan M."/>
            <person name="Ohm R.A."/>
            <person name="Patyshakuliyeva A."/>
            <person name="Rokas A."/>
            <person name="Ruiz-Duenas F.J."/>
            <person name="Sabat G."/>
            <person name="Salamov A."/>
            <person name="Samejima M."/>
            <person name="Schmutz J."/>
            <person name="Slot J.C."/>
            <person name="St John F."/>
            <person name="Stenlid J."/>
            <person name="Sun H."/>
            <person name="Sun S."/>
            <person name="Syed K."/>
            <person name="Tsang A."/>
            <person name="Wiebenga A."/>
            <person name="Young D."/>
            <person name="Pisabarro A."/>
            <person name="Eastwood D.C."/>
            <person name="Martin F."/>
            <person name="Cullen D."/>
            <person name="Grigoriev I.V."/>
            <person name="Hibbett D.S."/>
        </authorList>
    </citation>
    <scope>NUCLEOTIDE SEQUENCE [LARGE SCALE GENOMIC DNA]</scope>
    <source>
        <strain evidence="2 3">ATCC 11539</strain>
    </source>
</reference>
<dbReference type="RefSeq" id="XP_007866007.1">
    <property type="nucleotide sequence ID" value="XM_007867816.1"/>
</dbReference>
<evidence type="ECO:0000313" key="3">
    <source>
        <dbReference type="Proteomes" id="UP000030669"/>
    </source>
</evidence>